<dbReference type="PANTHER" id="PTHR48098:SF6">
    <property type="entry name" value="FERRI-BACILLIBACTIN ESTERASE BESA"/>
    <property type="match status" value="1"/>
</dbReference>
<dbReference type="InterPro" id="IPR029058">
    <property type="entry name" value="AB_hydrolase_fold"/>
</dbReference>
<evidence type="ECO:0000313" key="1">
    <source>
        <dbReference type="EMBL" id="SEG48639.1"/>
    </source>
</evidence>
<protein>
    <submittedName>
        <fullName evidence="1">Metallo-beta-lactamase class B</fullName>
    </submittedName>
</protein>
<name>A0A1H6AIR5_9SPHI</name>
<dbReference type="RefSeq" id="WP_103906858.1">
    <property type="nucleotide sequence ID" value="NZ_CP049246.1"/>
</dbReference>
<accession>A0A1H6AIR5</accession>
<dbReference type="InterPro" id="IPR000801">
    <property type="entry name" value="Esterase-like"/>
</dbReference>
<dbReference type="Gene3D" id="3.40.50.1820">
    <property type="entry name" value="alpha/beta hydrolase"/>
    <property type="match status" value="1"/>
</dbReference>
<proteinExistence type="predicted"/>
<gene>
    <name evidence="1" type="ORF">SAMN05421877_108174</name>
</gene>
<evidence type="ECO:0000313" key="2">
    <source>
        <dbReference type="Proteomes" id="UP000236731"/>
    </source>
</evidence>
<dbReference type="EMBL" id="FNUT01000008">
    <property type="protein sequence ID" value="SEG48639.1"/>
    <property type="molecule type" value="Genomic_DNA"/>
</dbReference>
<sequence>MSKKVYQVIVNVLNTNENFIGAPLYLVGTFNNWSARHLPIGEIPAVGERMHFLLPAVEAGDLELKLSRGDYRTLTADQDGKLEDPQIFKIQKDTEVTLTIENWRDLYPASTASPQVHVLDEHFFFPELDVFRKVSIYLPEDYVGSEQRYPVLYMHDGQHLFDEATSLGRSGPVEWKVDETIDSSGSSVIVVAIDHATDYEIRQQEYLVNSGKGTPDPKGWKYLHDIVHTLKPHVDLKYRTLAGVRHTAMLGSSLGGLLTLYAGLAYPQVFGTAAIFSPSIWMDEENLYRYAAEKLGMGVDRKEQEFYFYIGDRERRFRMMDAKNNMRLDMDRFYTWFAEHFSGKLTLDVNPEGKHDCGYHRWFVVLVVNP</sequence>
<dbReference type="AlphaFoldDB" id="A0A1H6AIR5"/>
<dbReference type="SUPFAM" id="SSF53474">
    <property type="entry name" value="alpha/beta-Hydrolases"/>
    <property type="match status" value="1"/>
</dbReference>
<dbReference type="Proteomes" id="UP000236731">
    <property type="component" value="Unassembled WGS sequence"/>
</dbReference>
<dbReference type="OrthoDB" id="9803578at2"/>
<reference evidence="2" key="1">
    <citation type="submission" date="2016-10" db="EMBL/GenBank/DDBJ databases">
        <authorList>
            <person name="Varghese N."/>
            <person name="Submissions S."/>
        </authorList>
    </citation>
    <scope>NUCLEOTIDE SEQUENCE [LARGE SCALE GENOMIC DNA]</scope>
    <source>
        <strain evidence="2">DSM 22361</strain>
    </source>
</reference>
<dbReference type="Pfam" id="PF00756">
    <property type="entry name" value="Esterase"/>
    <property type="match status" value="1"/>
</dbReference>
<organism evidence="1 2">
    <name type="scientific">Sphingobacterium lactis</name>
    <dbReference type="NCBI Taxonomy" id="797291"/>
    <lineage>
        <taxon>Bacteria</taxon>
        <taxon>Pseudomonadati</taxon>
        <taxon>Bacteroidota</taxon>
        <taxon>Sphingobacteriia</taxon>
        <taxon>Sphingobacteriales</taxon>
        <taxon>Sphingobacteriaceae</taxon>
        <taxon>Sphingobacterium</taxon>
    </lineage>
</organism>
<dbReference type="InterPro" id="IPR050583">
    <property type="entry name" value="Mycobacterial_A85_antigen"/>
</dbReference>
<keyword evidence="2" id="KW-1185">Reference proteome</keyword>
<dbReference type="PANTHER" id="PTHR48098">
    <property type="entry name" value="ENTEROCHELIN ESTERASE-RELATED"/>
    <property type="match status" value="1"/>
</dbReference>